<dbReference type="GO" id="GO:0005886">
    <property type="term" value="C:plasma membrane"/>
    <property type="evidence" value="ECO:0007669"/>
    <property type="project" value="TreeGrafter"/>
</dbReference>
<evidence type="ECO:0000256" key="3">
    <source>
        <dbReference type="ARBA" id="ARBA00022692"/>
    </source>
</evidence>
<comment type="subcellular location">
    <subcellularLocation>
        <location evidence="1">Membrane</location>
        <topology evidence="1">Multi-pass membrane protein</topology>
    </subcellularLocation>
</comment>
<accession>R8BBT6</accession>
<proteinExistence type="inferred from homology"/>
<dbReference type="Proteomes" id="UP000014074">
    <property type="component" value="Unassembled WGS sequence"/>
</dbReference>
<reference evidence="8" key="1">
    <citation type="journal article" date="2013" name="Genome Announc.">
        <title>Draft genome sequence of the ascomycete Phaeoacremonium aleophilum strain UCR-PA7, a causal agent of the esca disease complex in grapevines.</title>
        <authorList>
            <person name="Blanco-Ulate B."/>
            <person name="Rolshausen P."/>
            <person name="Cantu D."/>
        </authorList>
    </citation>
    <scope>NUCLEOTIDE SEQUENCE [LARGE SCALE GENOMIC DNA]</scope>
    <source>
        <strain evidence="8">UCR-PA7</strain>
    </source>
</reference>
<keyword evidence="4 6" id="KW-1133">Transmembrane helix</keyword>
<feature type="transmembrane region" description="Helical" evidence="6">
    <location>
        <begin position="33"/>
        <end position="57"/>
    </location>
</feature>
<dbReference type="PANTHER" id="PTHR30618:SF4">
    <property type="entry name" value="ALLANTOIN PERMEASE"/>
    <property type="match status" value="1"/>
</dbReference>
<organism evidence="7 8">
    <name type="scientific">Phaeoacremonium minimum (strain UCR-PA7)</name>
    <name type="common">Esca disease fungus</name>
    <name type="synonym">Togninia minima</name>
    <dbReference type="NCBI Taxonomy" id="1286976"/>
    <lineage>
        <taxon>Eukaryota</taxon>
        <taxon>Fungi</taxon>
        <taxon>Dikarya</taxon>
        <taxon>Ascomycota</taxon>
        <taxon>Pezizomycotina</taxon>
        <taxon>Sordariomycetes</taxon>
        <taxon>Sordariomycetidae</taxon>
        <taxon>Togniniales</taxon>
        <taxon>Togniniaceae</taxon>
        <taxon>Phaeoacremonium</taxon>
    </lineage>
</organism>
<comment type="similarity">
    <text evidence="2">Belongs to the purine-cytosine permease (2.A.39) family.</text>
</comment>
<dbReference type="Gene3D" id="1.10.4160.10">
    <property type="entry name" value="Hydantoin permease"/>
    <property type="match status" value="1"/>
</dbReference>
<dbReference type="RefSeq" id="XP_007918484.1">
    <property type="nucleotide sequence ID" value="XM_007920293.1"/>
</dbReference>
<dbReference type="eggNOG" id="KOG2466">
    <property type="taxonomic scope" value="Eukaryota"/>
</dbReference>
<evidence type="ECO:0000256" key="6">
    <source>
        <dbReference type="SAM" id="Phobius"/>
    </source>
</evidence>
<dbReference type="AlphaFoldDB" id="R8BBT6"/>
<dbReference type="Pfam" id="PF02133">
    <property type="entry name" value="Transp_cyt_pur"/>
    <property type="match status" value="1"/>
</dbReference>
<keyword evidence="5 6" id="KW-0472">Membrane</keyword>
<dbReference type="HOGENOM" id="CLU_1750986_0_0_1"/>
<evidence type="ECO:0000256" key="1">
    <source>
        <dbReference type="ARBA" id="ARBA00004141"/>
    </source>
</evidence>
<dbReference type="InterPro" id="IPR001248">
    <property type="entry name" value="Pur-cyt_permease"/>
</dbReference>
<dbReference type="PANTHER" id="PTHR30618">
    <property type="entry name" value="NCS1 FAMILY PURINE/PYRIMIDINE TRANSPORTER"/>
    <property type="match status" value="1"/>
</dbReference>
<dbReference type="GeneID" id="19328552"/>
<evidence type="ECO:0000256" key="4">
    <source>
        <dbReference type="ARBA" id="ARBA00022989"/>
    </source>
</evidence>
<feature type="transmembrane region" description="Helical" evidence="6">
    <location>
        <begin position="69"/>
        <end position="88"/>
    </location>
</feature>
<evidence type="ECO:0000256" key="2">
    <source>
        <dbReference type="ARBA" id="ARBA00008974"/>
    </source>
</evidence>
<gene>
    <name evidence="7" type="ORF">UCRPA7_7765</name>
</gene>
<dbReference type="OrthoDB" id="2018619at2759"/>
<keyword evidence="8" id="KW-1185">Reference proteome</keyword>
<dbReference type="KEGG" id="tmn:UCRPA7_7765"/>
<dbReference type="EMBL" id="KB933322">
    <property type="protein sequence ID" value="EON96734.1"/>
    <property type="molecule type" value="Genomic_DNA"/>
</dbReference>
<protein>
    <submittedName>
        <fullName evidence="7">Putative ncs1 nucleoside transporter family protein</fullName>
    </submittedName>
</protein>
<keyword evidence="3 6" id="KW-0812">Transmembrane</keyword>
<dbReference type="GO" id="GO:0015205">
    <property type="term" value="F:nucleobase transmembrane transporter activity"/>
    <property type="evidence" value="ECO:0007669"/>
    <property type="project" value="TreeGrafter"/>
</dbReference>
<evidence type="ECO:0000313" key="7">
    <source>
        <dbReference type="EMBL" id="EON96734.1"/>
    </source>
</evidence>
<dbReference type="InterPro" id="IPR045225">
    <property type="entry name" value="Uracil/uridine/allantoin_perm"/>
</dbReference>
<evidence type="ECO:0000256" key="5">
    <source>
        <dbReference type="ARBA" id="ARBA00023136"/>
    </source>
</evidence>
<name>R8BBT6_PHAM7</name>
<evidence type="ECO:0000313" key="8">
    <source>
        <dbReference type="Proteomes" id="UP000014074"/>
    </source>
</evidence>
<sequence>MVASYLVVNSRKVNIDDLYHGDRSSIYWFTAGINWRAAVAWIVGFAPLMSGFIAAVNTSAVVSSGATELYYLSYLYGFCASGLVFVALHKIFPARSLDNFVKNGVSAEETRHYYRTKWDNIGYENQGPMGDNKIDETITVNDASAVDRV</sequence>